<evidence type="ECO:0000256" key="1">
    <source>
        <dbReference type="SAM" id="SignalP"/>
    </source>
</evidence>
<protein>
    <submittedName>
        <fullName evidence="2">Uncharacterized protein</fullName>
    </submittedName>
</protein>
<comment type="caution">
    <text evidence="2">The sequence shown here is derived from an EMBL/GenBank/DDBJ whole genome shotgun (WGS) entry which is preliminary data.</text>
</comment>
<feature type="signal peptide" evidence="1">
    <location>
        <begin position="1"/>
        <end position="33"/>
    </location>
</feature>
<dbReference type="PROSITE" id="PS51318">
    <property type="entry name" value="TAT"/>
    <property type="match status" value="1"/>
</dbReference>
<organism evidence="2 3">
    <name type="scientific">Streptomyces diacarni</name>
    <dbReference type="NCBI Taxonomy" id="2800381"/>
    <lineage>
        <taxon>Bacteria</taxon>
        <taxon>Bacillati</taxon>
        <taxon>Actinomycetota</taxon>
        <taxon>Actinomycetes</taxon>
        <taxon>Kitasatosporales</taxon>
        <taxon>Streptomycetaceae</taxon>
        <taxon>Streptomyces</taxon>
    </lineage>
</organism>
<proteinExistence type="predicted"/>
<dbReference type="Proteomes" id="UP000252914">
    <property type="component" value="Unassembled WGS sequence"/>
</dbReference>
<dbReference type="RefSeq" id="WP_114024321.1">
    <property type="nucleotide sequence ID" value="NZ_QOIN01000049.1"/>
</dbReference>
<sequence length="146" mass="15006">MVRARRTFALAIAVGSVAVAASAGSAAASPAVAAPTCIGKSFSGTLGKNKAICNSGYKLTMQDNGDLVLRRSNGTACYASGTRAPGDASAQYVKNLFGKPYIDINSTSQGRVGRILGAHTGAHFGTNASVNNKGEFWVGYKKVGWC</sequence>
<evidence type="ECO:0000313" key="3">
    <source>
        <dbReference type="Proteomes" id="UP000252914"/>
    </source>
</evidence>
<reference evidence="2 3" key="1">
    <citation type="submission" date="2018-06" db="EMBL/GenBank/DDBJ databases">
        <title>Streptomyces reniochalinae sp. nov. and Streptomyces diacarnus sp. nov. from marine sponges.</title>
        <authorList>
            <person name="Li L."/>
        </authorList>
    </citation>
    <scope>NUCLEOTIDE SEQUENCE [LARGE SCALE GENOMIC DNA]</scope>
    <source>
        <strain evidence="2 3">LHW51701</strain>
    </source>
</reference>
<evidence type="ECO:0000313" key="2">
    <source>
        <dbReference type="EMBL" id="RCG18932.1"/>
    </source>
</evidence>
<keyword evidence="1" id="KW-0732">Signal</keyword>
<gene>
    <name evidence="2" type="ORF">DTL70_25295</name>
</gene>
<keyword evidence="3" id="KW-1185">Reference proteome</keyword>
<feature type="chain" id="PRO_5016687614" evidence="1">
    <location>
        <begin position="34"/>
        <end position="146"/>
    </location>
</feature>
<dbReference type="EMBL" id="QOIN01000049">
    <property type="protein sequence ID" value="RCG18932.1"/>
    <property type="molecule type" value="Genomic_DNA"/>
</dbReference>
<accession>A0A367EML7</accession>
<dbReference type="AlphaFoldDB" id="A0A367EML7"/>
<dbReference type="InterPro" id="IPR006311">
    <property type="entry name" value="TAT_signal"/>
</dbReference>
<name>A0A367EML7_9ACTN</name>
<dbReference type="Gene3D" id="2.90.10.10">
    <property type="entry name" value="Bulb-type lectin domain"/>
    <property type="match status" value="1"/>
</dbReference>
<dbReference type="SUPFAM" id="SSF51110">
    <property type="entry name" value="alpha-D-mannose-specific plant lectins"/>
    <property type="match status" value="1"/>
</dbReference>
<dbReference type="InterPro" id="IPR036426">
    <property type="entry name" value="Bulb-type_lectin_dom_sf"/>
</dbReference>